<dbReference type="EMBL" id="JACOPS010000002">
    <property type="protein sequence ID" value="MBC5727787.1"/>
    <property type="molecule type" value="Genomic_DNA"/>
</dbReference>
<evidence type="ECO:0000256" key="5">
    <source>
        <dbReference type="ARBA" id="ARBA00022737"/>
    </source>
</evidence>
<dbReference type="PANTHER" id="PTHR43553">
    <property type="entry name" value="HEAVY METAL TRANSPORTER"/>
    <property type="match status" value="1"/>
</dbReference>
<dbReference type="SUPFAM" id="SSF52540">
    <property type="entry name" value="P-loop containing nucleoside triphosphate hydrolases"/>
    <property type="match status" value="2"/>
</dbReference>
<evidence type="ECO:0000256" key="9">
    <source>
        <dbReference type="ARBA" id="ARBA00023136"/>
    </source>
</evidence>
<keyword evidence="4" id="KW-1003">Cell membrane</keyword>
<evidence type="ECO:0000256" key="7">
    <source>
        <dbReference type="ARBA" id="ARBA00022840"/>
    </source>
</evidence>
<dbReference type="InterPro" id="IPR003593">
    <property type="entry name" value="AAA+_ATPase"/>
</dbReference>
<gene>
    <name evidence="12" type="ORF">H8R91_04475</name>
</gene>
<sequence>MEIFSVKNLSFTYPQMQEKALDNVNFTVKRGEFCVICGQSGCGKTTLLRLLKPQAAPHGTKTGEIFFCSENIEKCSEEDTAFKIGYVSQNPENQTVTDTVLHELAFTLENMGMSSEEINIKISETATYFGLSKIIEQKTNSLSGGQMQILNLAAASVAEPDVLILDEPASQLDPVSAENFFTILDKLNKDLGITVIITEHRLEKLFPVADRIIVMEQGKIITDTAPIDTCNALSKISKNHPMMLALPVPARLYSVTDCKSQCPVTVKEGRELFAKYSKNNSFTEHTLQNNNSDHEILSVKNVYFRYDKKSDDVLLGLNLSVNRGEIFSVVGANGSGKSTLLSVIGARLKPYRGKVKLNEKTATMPQNPQLLFVKDSLLEDFKSVSGDLEKINKLSEKFNVHHLLNHHPYDLSGGEIQRAGFVKLLLLEPKILLLDEPTKGCDSFSKAELAKTLKELSDNQITILLVTHDLDFSAEVSTVCAMLFNGTLSKRLEPHEFYCGKRFYTTSANKISRGIKDGIITTEELISAVKEE</sequence>
<feature type="domain" description="ABC transporter" evidence="11">
    <location>
        <begin position="297"/>
        <end position="510"/>
    </location>
</feature>
<dbReference type="SMART" id="SM00382">
    <property type="entry name" value="AAA"/>
    <property type="match status" value="2"/>
</dbReference>
<protein>
    <submittedName>
        <fullName evidence="12">ATP-binding cassette domain-containing protein</fullName>
    </submittedName>
</protein>
<reference evidence="12 13" key="1">
    <citation type="submission" date="2020-08" db="EMBL/GenBank/DDBJ databases">
        <title>Genome public.</title>
        <authorList>
            <person name="Liu C."/>
            <person name="Sun Q."/>
        </authorList>
    </citation>
    <scope>NUCLEOTIDE SEQUENCE [LARGE SCALE GENOMIC DNA]</scope>
    <source>
        <strain evidence="12 13">NSJ-71</strain>
    </source>
</reference>
<evidence type="ECO:0000256" key="2">
    <source>
        <dbReference type="ARBA" id="ARBA00005417"/>
    </source>
</evidence>
<keyword evidence="6" id="KW-0547">Nucleotide-binding</keyword>
<dbReference type="Pfam" id="PF00005">
    <property type="entry name" value="ABC_tran"/>
    <property type="match status" value="2"/>
</dbReference>
<organism evidence="12 13">
    <name type="scientific">Ruminococcus intestinalis</name>
    <dbReference type="NCBI Taxonomy" id="2763066"/>
    <lineage>
        <taxon>Bacteria</taxon>
        <taxon>Bacillati</taxon>
        <taxon>Bacillota</taxon>
        <taxon>Clostridia</taxon>
        <taxon>Eubacteriales</taxon>
        <taxon>Oscillospiraceae</taxon>
        <taxon>Ruminococcus</taxon>
    </lineage>
</organism>
<accession>A0ABR7HJY5</accession>
<keyword evidence="5" id="KW-0677">Repeat</keyword>
<comment type="caution">
    <text evidence="12">The sequence shown here is derived from an EMBL/GenBank/DDBJ whole genome shotgun (WGS) entry which is preliminary data.</text>
</comment>
<dbReference type="InterPro" id="IPR027417">
    <property type="entry name" value="P-loop_NTPase"/>
</dbReference>
<dbReference type="InterPro" id="IPR003439">
    <property type="entry name" value="ABC_transporter-like_ATP-bd"/>
</dbReference>
<dbReference type="Gene3D" id="3.40.50.300">
    <property type="entry name" value="P-loop containing nucleotide triphosphate hydrolases"/>
    <property type="match status" value="2"/>
</dbReference>
<keyword evidence="8" id="KW-1278">Translocase</keyword>
<evidence type="ECO:0000256" key="10">
    <source>
        <dbReference type="ARBA" id="ARBA00025157"/>
    </source>
</evidence>
<evidence type="ECO:0000256" key="4">
    <source>
        <dbReference type="ARBA" id="ARBA00022475"/>
    </source>
</evidence>
<keyword evidence="9" id="KW-0472">Membrane</keyword>
<feature type="domain" description="ABC transporter" evidence="11">
    <location>
        <begin position="4"/>
        <end position="242"/>
    </location>
</feature>
<dbReference type="InterPro" id="IPR015856">
    <property type="entry name" value="ABC_transpr_CbiO/EcfA_su"/>
</dbReference>
<comment type="subcellular location">
    <subcellularLocation>
        <location evidence="1">Cell membrane</location>
        <topology evidence="1">Peripheral membrane protein</topology>
    </subcellularLocation>
</comment>
<dbReference type="PROSITE" id="PS50893">
    <property type="entry name" value="ABC_TRANSPORTER_2"/>
    <property type="match status" value="2"/>
</dbReference>
<evidence type="ECO:0000313" key="13">
    <source>
        <dbReference type="Proteomes" id="UP000636755"/>
    </source>
</evidence>
<keyword evidence="7 12" id="KW-0067">ATP-binding</keyword>
<comment type="similarity">
    <text evidence="2">Belongs to the ABC transporter superfamily.</text>
</comment>
<evidence type="ECO:0000256" key="8">
    <source>
        <dbReference type="ARBA" id="ARBA00022967"/>
    </source>
</evidence>
<dbReference type="Proteomes" id="UP000636755">
    <property type="component" value="Unassembled WGS sequence"/>
</dbReference>
<evidence type="ECO:0000256" key="1">
    <source>
        <dbReference type="ARBA" id="ARBA00004202"/>
    </source>
</evidence>
<evidence type="ECO:0000256" key="6">
    <source>
        <dbReference type="ARBA" id="ARBA00022741"/>
    </source>
</evidence>
<dbReference type="GO" id="GO:0005524">
    <property type="term" value="F:ATP binding"/>
    <property type="evidence" value="ECO:0007669"/>
    <property type="project" value="UniProtKB-KW"/>
</dbReference>
<dbReference type="InterPro" id="IPR017871">
    <property type="entry name" value="ABC_transporter-like_CS"/>
</dbReference>
<evidence type="ECO:0000259" key="11">
    <source>
        <dbReference type="PROSITE" id="PS50893"/>
    </source>
</evidence>
<dbReference type="CDD" id="cd03225">
    <property type="entry name" value="ABC_cobalt_CbiO_domain1"/>
    <property type="match status" value="2"/>
</dbReference>
<keyword evidence="13" id="KW-1185">Reference proteome</keyword>
<evidence type="ECO:0000256" key="3">
    <source>
        <dbReference type="ARBA" id="ARBA00022448"/>
    </source>
</evidence>
<dbReference type="InterPro" id="IPR050095">
    <property type="entry name" value="ECF_ABC_transporter_ATP-bd"/>
</dbReference>
<dbReference type="PROSITE" id="PS00211">
    <property type="entry name" value="ABC_TRANSPORTER_1"/>
    <property type="match status" value="1"/>
</dbReference>
<dbReference type="RefSeq" id="WP_186935057.1">
    <property type="nucleotide sequence ID" value="NZ_JACOPS010000002.1"/>
</dbReference>
<dbReference type="PANTHER" id="PTHR43553:SF23">
    <property type="entry name" value="ABC TRANSPORTER ATP-BINDING COMPONENT"/>
    <property type="match status" value="1"/>
</dbReference>
<keyword evidence="3" id="KW-0813">Transport</keyword>
<name>A0ABR7HJY5_9FIRM</name>
<evidence type="ECO:0000313" key="12">
    <source>
        <dbReference type="EMBL" id="MBC5727787.1"/>
    </source>
</evidence>
<comment type="function">
    <text evidence="10">Probably part of an ABC transporter complex. Responsible for energy coupling to the transport system.</text>
</comment>
<proteinExistence type="inferred from homology"/>